<proteinExistence type="predicted"/>
<dbReference type="Proteomes" id="UP000223409">
    <property type="component" value="Genome"/>
</dbReference>
<protein>
    <submittedName>
        <fullName evidence="2">Uncharacterized protein</fullName>
    </submittedName>
</protein>
<feature type="region of interest" description="Disordered" evidence="1">
    <location>
        <begin position="1"/>
        <end position="27"/>
    </location>
</feature>
<name>A0A291AV13_9CAUD</name>
<gene>
    <name evidence="2" type="primary">54</name>
    <name evidence="2" type="ORF">OKCENTRAL2016_54</name>
</gene>
<accession>A0A291AV13</accession>
<evidence type="ECO:0000313" key="2">
    <source>
        <dbReference type="EMBL" id="ATE84797.1"/>
    </source>
</evidence>
<evidence type="ECO:0000256" key="1">
    <source>
        <dbReference type="SAM" id="MobiDB-lite"/>
    </source>
</evidence>
<feature type="compositionally biased region" description="Basic and acidic residues" evidence="1">
    <location>
        <begin position="14"/>
        <end position="27"/>
    </location>
</feature>
<organism evidence="2 3">
    <name type="scientific">Mycobacterium phage OKCentral2016</name>
    <dbReference type="NCBI Taxonomy" id="2040289"/>
    <lineage>
        <taxon>Viruses</taxon>
        <taxon>Duplodnaviria</taxon>
        <taxon>Heunggongvirae</taxon>
        <taxon>Uroviricota</taxon>
        <taxon>Caudoviricetes</taxon>
        <taxon>Fromanvirus</taxon>
        <taxon>Fromanvirus goose</taxon>
    </lineage>
</organism>
<sequence length="27" mass="3146">MTPDPNQLSFEDLLDVHDYVHEGDDDE</sequence>
<dbReference type="EMBL" id="MF773750">
    <property type="protein sequence ID" value="ATE84797.1"/>
    <property type="molecule type" value="Genomic_DNA"/>
</dbReference>
<reference evidence="2 3" key="1">
    <citation type="submission" date="2017-08" db="EMBL/GenBank/DDBJ databases">
        <authorList>
            <person name="Patton C.J."/>
            <person name="Kotturi H."/>
            <person name="Stoner T.H."/>
            <person name="Garlena R.A."/>
            <person name="Russell D.A."/>
            <person name="Hatfull G.F."/>
        </authorList>
    </citation>
    <scope>NUCLEOTIDE SEQUENCE [LARGE SCALE GENOMIC DNA]</scope>
</reference>
<evidence type="ECO:0000313" key="3">
    <source>
        <dbReference type="Proteomes" id="UP000223409"/>
    </source>
</evidence>